<dbReference type="PROSITE" id="PS01124">
    <property type="entry name" value="HTH_ARAC_FAMILY_2"/>
    <property type="match status" value="1"/>
</dbReference>
<dbReference type="CDD" id="cd03137">
    <property type="entry name" value="GATase1_AraC_1"/>
    <property type="match status" value="1"/>
</dbReference>
<dbReference type="SUPFAM" id="SSF52317">
    <property type="entry name" value="Class I glutamine amidotransferase-like"/>
    <property type="match status" value="1"/>
</dbReference>
<dbReference type="Gene3D" id="1.10.10.60">
    <property type="entry name" value="Homeodomain-like"/>
    <property type="match status" value="1"/>
</dbReference>
<dbReference type="GO" id="GO:0003700">
    <property type="term" value="F:DNA-binding transcription factor activity"/>
    <property type="evidence" value="ECO:0007669"/>
    <property type="project" value="InterPro"/>
</dbReference>
<dbReference type="Proteomes" id="UP000034085">
    <property type="component" value="Chromosome"/>
</dbReference>
<evidence type="ECO:0000259" key="3">
    <source>
        <dbReference type="PROSITE" id="PS01124"/>
    </source>
</evidence>
<dbReference type="GO" id="GO:0043565">
    <property type="term" value="F:sequence-specific DNA binding"/>
    <property type="evidence" value="ECO:0007669"/>
    <property type="project" value="InterPro"/>
</dbReference>
<evidence type="ECO:0000256" key="1">
    <source>
        <dbReference type="ARBA" id="ARBA00023015"/>
    </source>
</evidence>
<proteinExistence type="predicted"/>
<evidence type="ECO:0000313" key="5">
    <source>
        <dbReference type="Proteomes" id="UP000034085"/>
    </source>
</evidence>
<gene>
    <name evidence="4" type="ORF">F384_01455</name>
</gene>
<accession>A0A0F6TT00</accession>
<dbReference type="InterPro" id="IPR002818">
    <property type="entry name" value="DJ-1/PfpI"/>
</dbReference>
<reference evidence="4 5" key="1">
    <citation type="journal article" date="2013" name="Appl. Microbiol. Biotechnol.">
        <title>Glycerol assimilation and production of 1,3-propanediol by Citrobacter amalonaticus Y19.</title>
        <authorList>
            <person name="Ainala S.K."/>
            <person name="Ashok S."/>
            <person name="Ko Y."/>
            <person name="Park S."/>
        </authorList>
    </citation>
    <scope>NUCLEOTIDE SEQUENCE [LARGE SCALE GENOMIC DNA]</scope>
    <source>
        <strain evidence="4 5">Y19</strain>
    </source>
</reference>
<dbReference type="Gene3D" id="3.40.50.880">
    <property type="match status" value="1"/>
</dbReference>
<evidence type="ECO:0000313" key="4">
    <source>
        <dbReference type="EMBL" id="AKE57901.1"/>
    </source>
</evidence>
<dbReference type="Pfam" id="PF01965">
    <property type="entry name" value="DJ-1_PfpI"/>
    <property type="match status" value="1"/>
</dbReference>
<dbReference type="EMBL" id="CP011132">
    <property type="protein sequence ID" value="AKE57901.1"/>
    <property type="molecule type" value="Genomic_DNA"/>
</dbReference>
<dbReference type="InterPro" id="IPR029062">
    <property type="entry name" value="Class_I_gatase-like"/>
</dbReference>
<dbReference type="InterPro" id="IPR009057">
    <property type="entry name" value="Homeodomain-like_sf"/>
</dbReference>
<sequence length="322" mass="35629">MRPVTVAIVAVEDFSPFHFSVPCIMFSEKAAAQKRFEVQICAEVPGVITSAEGFSVTAPLGLEAVTAADIVIVPWWGTTARRPSPSLLNALVQARQNGAQVVGLCLGAFVLGYAGLLDGRRAATHWEFEADFQARFPDAHLDINALYVDDDGIITSAGTAAALDCCLYLIRQRFGSTVANQIARRMIVPPHREGGQAQFIAQPVAKNTQDQRINGLLDYLRQHSHEQHDLDSLAKRVMMSRRTLSRHFMQATGSSVAEWIINERLRRSQELLESTPLPVERIAGEVGFLSPVTWRQHFKSRYGVSPAEWRKTFRGGMNANSE</sequence>
<dbReference type="PATRIC" id="fig|1261127.3.peg.298"/>
<evidence type="ECO:0000256" key="2">
    <source>
        <dbReference type="ARBA" id="ARBA00023163"/>
    </source>
</evidence>
<feature type="domain" description="HTH araC/xylS-type" evidence="3">
    <location>
        <begin position="214"/>
        <end position="312"/>
    </location>
</feature>
<protein>
    <submittedName>
        <fullName evidence="4">AraC family transcriptional regulator</fullName>
    </submittedName>
</protein>
<dbReference type="InterPro" id="IPR018060">
    <property type="entry name" value="HTH_AraC"/>
</dbReference>
<dbReference type="PANTHER" id="PTHR43130:SF3">
    <property type="entry name" value="HTH-TYPE TRANSCRIPTIONAL REGULATOR RV1931C"/>
    <property type="match status" value="1"/>
</dbReference>
<dbReference type="AlphaFoldDB" id="A0A0F6TT00"/>
<dbReference type="KEGG" id="cama:F384_01455"/>
<dbReference type="PANTHER" id="PTHR43130">
    <property type="entry name" value="ARAC-FAMILY TRANSCRIPTIONAL REGULATOR"/>
    <property type="match status" value="1"/>
</dbReference>
<dbReference type="SMART" id="SM00342">
    <property type="entry name" value="HTH_ARAC"/>
    <property type="match status" value="1"/>
</dbReference>
<name>A0A0F6TT00_CITAM</name>
<dbReference type="HOGENOM" id="CLU_000445_59_0_6"/>
<keyword evidence="1" id="KW-0805">Transcription regulation</keyword>
<dbReference type="RefSeq" id="WP_046476045.1">
    <property type="nucleotide sequence ID" value="NZ_CP011132.1"/>
</dbReference>
<keyword evidence="2" id="KW-0804">Transcription</keyword>
<organism evidence="4 5">
    <name type="scientific">Citrobacter amalonaticus Y19</name>
    <dbReference type="NCBI Taxonomy" id="1261127"/>
    <lineage>
        <taxon>Bacteria</taxon>
        <taxon>Pseudomonadati</taxon>
        <taxon>Pseudomonadota</taxon>
        <taxon>Gammaproteobacteria</taxon>
        <taxon>Enterobacterales</taxon>
        <taxon>Enterobacteriaceae</taxon>
        <taxon>Citrobacter</taxon>
    </lineage>
</organism>
<dbReference type="OrthoDB" id="9803764at2"/>
<dbReference type="InterPro" id="IPR052158">
    <property type="entry name" value="INH-QAR"/>
</dbReference>
<dbReference type="Pfam" id="PF12833">
    <property type="entry name" value="HTH_18"/>
    <property type="match status" value="1"/>
</dbReference>
<dbReference type="SUPFAM" id="SSF46689">
    <property type="entry name" value="Homeodomain-like"/>
    <property type="match status" value="2"/>
</dbReference>